<feature type="compositionally biased region" description="Polar residues" evidence="5">
    <location>
        <begin position="416"/>
        <end position="433"/>
    </location>
</feature>
<dbReference type="Gene3D" id="1.25.40.20">
    <property type="entry name" value="Ankyrin repeat-containing domain"/>
    <property type="match status" value="1"/>
</dbReference>
<dbReference type="Proteomes" id="UP000321393">
    <property type="component" value="Unassembled WGS sequence"/>
</dbReference>
<dbReference type="InterPro" id="IPR036770">
    <property type="entry name" value="Ankyrin_rpt-contain_sf"/>
</dbReference>
<evidence type="ECO:0000313" key="7">
    <source>
        <dbReference type="EMBL" id="KAA0049245.1"/>
    </source>
</evidence>
<reference evidence="7 8" key="1">
    <citation type="submission" date="2019-08" db="EMBL/GenBank/DDBJ databases">
        <title>Draft genome sequences of two oriental melons (Cucumis melo L. var makuwa).</title>
        <authorList>
            <person name="Kwon S.-Y."/>
        </authorList>
    </citation>
    <scope>NUCLEOTIDE SEQUENCE [LARGE SCALE GENOMIC DNA]</scope>
    <source>
        <strain evidence="8">cv. SW 3</strain>
        <tissue evidence="7">Leaf</tissue>
    </source>
</reference>
<evidence type="ECO:0000256" key="5">
    <source>
        <dbReference type="SAM" id="MobiDB-lite"/>
    </source>
</evidence>
<dbReference type="PANTHER" id="PTHR24166">
    <property type="entry name" value="ROLLING PEBBLES, ISOFORM B"/>
    <property type="match status" value="1"/>
</dbReference>
<dbReference type="SUPFAM" id="SSF48403">
    <property type="entry name" value="Ankyrin repeat"/>
    <property type="match status" value="1"/>
</dbReference>
<dbReference type="STRING" id="1194695.A0A5A7U6F4"/>
<proteinExistence type="predicted"/>
<dbReference type="SMART" id="SM00184">
    <property type="entry name" value="RING"/>
    <property type="match status" value="1"/>
</dbReference>
<feature type="repeat" description="ANK" evidence="3">
    <location>
        <begin position="126"/>
        <end position="159"/>
    </location>
</feature>
<keyword evidence="4" id="KW-0862">Zinc</keyword>
<dbReference type="InterPro" id="IPR050889">
    <property type="entry name" value="Dendritic_Spine_Reg/Scaffold"/>
</dbReference>
<feature type="region of interest" description="Disordered" evidence="5">
    <location>
        <begin position="482"/>
        <end position="508"/>
    </location>
</feature>
<dbReference type="OrthoDB" id="1711136at2759"/>
<dbReference type="SMART" id="SM00248">
    <property type="entry name" value="ANK"/>
    <property type="match status" value="3"/>
</dbReference>
<dbReference type="AlphaFoldDB" id="A0A5A7U6F4"/>
<keyword evidence="4" id="KW-0863">Zinc-finger</keyword>
<evidence type="ECO:0000259" key="6">
    <source>
        <dbReference type="PROSITE" id="PS50089"/>
    </source>
</evidence>
<feature type="compositionally biased region" description="Polar residues" evidence="5">
    <location>
        <begin position="441"/>
        <end position="455"/>
    </location>
</feature>
<evidence type="ECO:0000256" key="4">
    <source>
        <dbReference type="PROSITE-ProRule" id="PRU00175"/>
    </source>
</evidence>
<sequence>MIDDFFSLFSGRDGSFFGFSLGFFRKSRNDISDETPLKFILRNRGWEFGVLPLLQRGLELNYPGTFLGQILVFSFGPVGLVFVGWTEMGQQQSKDELLYQQVSYGNTEGIKALCREGAGLEWIDKEAKTPLIVACMSPELHDVARTLIELGANVNAYRPGRRHNGTPLHHAAKRGLENNVKLLLSHGANPLIMNDDCQSPLDVARAKGHSNVVRTIESHICLFSGWLREFYGPGFLELLAPQLVSRKVWAVILPCGARNLSKPFKLELAIYTTLQDAQPRTVVPLWKADLDQSKLQHSDPSVLIVDNAAILSKRERKRHNHSQLSTETRLKLASGNENDKEQLQWFCNACKGIASMMHPTFMSGNHGPGVSATAPPDSEDVELAMAINASIQSVIHGRPPFPDPNPSSEASTSSSHTGPVGQTTHSTKLGTNESEVHEAGQSITTNEHPQIQNNVIPPDAVPSAPLAADEILEDGAIHYPSIDSSPIDLSSPTADNAPLRAGEGKDETSSSSCVICLDAPIQGACIPCGHMAGCMNCLTEIKSKKWGCPVCRAKIDQVVRLYAV</sequence>
<feature type="domain" description="RING-type" evidence="6">
    <location>
        <begin position="513"/>
        <end position="552"/>
    </location>
</feature>
<evidence type="ECO:0000256" key="2">
    <source>
        <dbReference type="ARBA" id="ARBA00023043"/>
    </source>
</evidence>
<dbReference type="PROSITE" id="PS50297">
    <property type="entry name" value="ANK_REP_REGION"/>
    <property type="match status" value="2"/>
</dbReference>
<accession>A0A5A7U6F4</accession>
<feature type="compositionally biased region" description="Low complexity" evidence="5">
    <location>
        <begin position="482"/>
        <end position="492"/>
    </location>
</feature>
<dbReference type="Pfam" id="PF00023">
    <property type="entry name" value="Ank"/>
    <property type="match status" value="1"/>
</dbReference>
<dbReference type="Pfam" id="PF13920">
    <property type="entry name" value="zf-C3HC4_3"/>
    <property type="match status" value="1"/>
</dbReference>
<evidence type="ECO:0000256" key="1">
    <source>
        <dbReference type="ARBA" id="ARBA00022737"/>
    </source>
</evidence>
<keyword evidence="4" id="KW-0479">Metal-binding</keyword>
<dbReference type="PROSITE" id="PS50089">
    <property type="entry name" value="ZF_RING_2"/>
    <property type="match status" value="1"/>
</dbReference>
<comment type="caution">
    <text evidence="7">The sequence shown here is derived from an EMBL/GenBank/DDBJ whole genome shotgun (WGS) entry which is preliminary data.</text>
</comment>
<dbReference type="PANTHER" id="PTHR24166:SF45">
    <property type="entry name" value="E3 UBIQUITIN-PROTEIN LIGASE XBAT35"/>
    <property type="match status" value="1"/>
</dbReference>
<feature type="repeat" description="ANK" evidence="3">
    <location>
        <begin position="163"/>
        <end position="195"/>
    </location>
</feature>
<dbReference type="InterPro" id="IPR002110">
    <property type="entry name" value="Ankyrin_rpt"/>
</dbReference>
<dbReference type="Pfam" id="PF12796">
    <property type="entry name" value="Ank_2"/>
    <property type="match status" value="1"/>
</dbReference>
<evidence type="ECO:0000313" key="8">
    <source>
        <dbReference type="Proteomes" id="UP000321393"/>
    </source>
</evidence>
<organism evidence="7 8">
    <name type="scientific">Cucumis melo var. makuwa</name>
    <name type="common">Oriental melon</name>
    <dbReference type="NCBI Taxonomy" id="1194695"/>
    <lineage>
        <taxon>Eukaryota</taxon>
        <taxon>Viridiplantae</taxon>
        <taxon>Streptophyta</taxon>
        <taxon>Embryophyta</taxon>
        <taxon>Tracheophyta</taxon>
        <taxon>Spermatophyta</taxon>
        <taxon>Magnoliopsida</taxon>
        <taxon>eudicotyledons</taxon>
        <taxon>Gunneridae</taxon>
        <taxon>Pentapetalae</taxon>
        <taxon>rosids</taxon>
        <taxon>fabids</taxon>
        <taxon>Cucurbitales</taxon>
        <taxon>Cucurbitaceae</taxon>
        <taxon>Benincaseae</taxon>
        <taxon>Cucumis</taxon>
    </lineage>
</organism>
<dbReference type="GO" id="GO:0008270">
    <property type="term" value="F:zinc ion binding"/>
    <property type="evidence" value="ECO:0007669"/>
    <property type="project" value="UniProtKB-KW"/>
</dbReference>
<keyword evidence="2 3" id="KW-0040">ANK repeat</keyword>
<name>A0A5A7U6F4_CUCMM</name>
<dbReference type="SUPFAM" id="SSF57850">
    <property type="entry name" value="RING/U-box"/>
    <property type="match status" value="1"/>
</dbReference>
<gene>
    <name evidence="7" type="ORF">E6C27_scaffold171G004850</name>
</gene>
<dbReference type="EMBL" id="SSTE01012362">
    <property type="protein sequence ID" value="KAA0049245.1"/>
    <property type="molecule type" value="Genomic_DNA"/>
</dbReference>
<evidence type="ECO:0000256" key="3">
    <source>
        <dbReference type="PROSITE-ProRule" id="PRU00023"/>
    </source>
</evidence>
<dbReference type="CDD" id="cd23129">
    <property type="entry name" value="RING-HC_XBAT35-like"/>
    <property type="match status" value="1"/>
</dbReference>
<dbReference type="InterPro" id="IPR013083">
    <property type="entry name" value="Znf_RING/FYVE/PHD"/>
</dbReference>
<dbReference type="PROSITE" id="PS50088">
    <property type="entry name" value="ANK_REPEAT"/>
    <property type="match status" value="2"/>
</dbReference>
<keyword evidence="1" id="KW-0677">Repeat</keyword>
<protein>
    <submittedName>
        <fullName evidence="7">E3 ubiquitin-protein ligase XBAT35 isoform X1</fullName>
    </submittedName>
</protein>
<dbReference type="Gene3D" id="3.30.40.10">
    <property type="entry name" value="Zinc/RING finger domain, C3HC4 (zinc finger)"/>
    <property type="match status" value="1"/>
</dbReference>
<dbReference type="InterPro" id="IPR001841">
    <property type="entry name" value="Znf_RING"/>
</dbReference>
<feature type="region of interest" description="Disordered" evidence="5">
    <location>
        <begin position="395"/>
        <end position="462"/>
    </location>
</feature>